<dbReference type="OrthoDB" id="2363950at2759"/>
<sequence length="740" mass="82686">MIDDNSSNLGAYKTMAIAFKALGVVFGDIGAAPMFVFTGIFTGPPDEEDVRGVVSLIVWSLTTVSLIKYIFIVLRANDNGEGGAFALYSLLIRHTGLSIGPEAPRSDDSTIVNYKVDRVPNFIERSKFIQNLLLIIVILGSSLLISDGMLTPAISVMSAIEGLEIPLKSKISKDTLDTITIVLSCGILITLFFGQRFGTEKVGSLFSPIVAIWFISLSVIGIINISERPEILKAICPYYAIKYIFDSGINHLGGVLLVFVGSEAVFADLGHFNPRSIQIAFPLFVYIPLLLAYLGQGASLIKDPSIFATTFWNSIPHNLGAYWFMLILATMTSVIAAQAMISATFALIYQSIQLDCFPRIKIVHTSKKMKGQIYLPEANYALMILVVIICYAFQSSQKLSRVYGLAIAMVMFITTILVSIIMHVVWHLHIGFPIMFLLMFGFVDGIFLASNIGKILTGAYFTLSVATVLFIIMGLWRWGTVHKVDYETLQSTSLNEIIEVMHHGTPRSSIDKNEFGFEETKENSKSLVRMSIDSVKIADNDSIHFIETILQKNIRRQFGKKSKKIRILDSGIYIRRLPGIVLFYSDVSSCIPLSFSHFITHFPALPQIIIFISVHHVAIPHVNENDRLIVDKIGEYDGCYQVVARYGYLEEVIQGDEFISKLVVKIQRSNKHLSEKLDLEELPVTYIFGKQNFYPKPNSSRLKRLMVNIYSFLAHNSRELHSSWSIPSENFIGVGMKVEI</sequence>
<keyword evidence="6 9" id="KW-1133">Transmembrane helix</keyword>
<feature type="transmembrane region" description="Helical" evidence="9">
    <location>
        <begin position="132"/>
        <end position="155"/>
    </location>
</feature>
<name>A0A8H4EFV2_GIGMA</name>
<evidence type="ECO:0000256" key="1">
    <source>
        <dbReference type="ARBA" id="ARBA00004141"/>
    </source>
</evidence>
<dbReference type="InterPro" id="IPR003855">
    <property type="entry name" value="K+_transporter"/>
</dbReference>
<comment type="subcellular location">
    <subcellularLocation>
        <location evidence="1">Membrane</location>
        <topology evidence="1">Multi-pass membrane protein</topology>
    </subcellularLocation>
</comment>
<dbReference type="InterPro" id="IPR053952">
    <property type="entry name" value="K_trans_C"/>
</dbReference>
<evidence type="ECO:0000256" key="9">
    <source>
        <dbReference type="SAM" id="Phobius"/>
    </source>
</evidence>
<evidence type="ECO:0000256" key="4">
    <source>
        <dbReference type="ARBA" id="ARBA00022692"/>
    </source>
</evidence>
<evidence type="ECO:0000313" key="13">
    <source>
        <dbReference type="Proteomes" id="UP000439903"/>
    </source>
</evidence>
<evidence type="ECO:0000313" key="12">
    <source>
        <dbReference type="EMBL" id="KAF0478119.1"/>
    </source>
</evidence>
<feature type="transmembrane region" description="Helical" evidence="9">
    <location>
        <begin position="321"/>
        <end position="352"/>
    </location>
</feature>
<dbReference type="PANTHER" id="PTHR30540:SF83">
    <property type="entry name" value="K+ POTASSIUM TRANSPORTER"/>
    <property type="match status" value="1"/>
</dbReference>
<feature type="transmembrane region" description="Helical" evidence="9">
    <location>
        <begin position="373"/>
        <end position="394"/>
    </location>
</feature>
<dbReference type="Pfam" id="PF02705">
    <property type="entry name" value="K_trans"/>
    <property type="match status" value="1"/>
</dbReference>
<dbReference type="InterPro" id="IPR053951">
    <property type="entry name" value="K_trans_N"/>
</dbReference>
<feature type="transmembrane region" description="Helical" evidence="9">
    <location>
        <begin position="205"/>
        <end position="225"/>
    </location>
</feature>
<keyword evidence="2" id="KW-0813">Transport</keyword>
<feature type="transmembrane region" description="Helical" evidence="9">
    <location>
        <begin position="21"/>
        <end position="41"/>
    </location>
</feature>
<dbReference type="Pfam" id="PF22776">
    <property type="entry name" value="K_trans_C"/>
    <property type="match status" value="1"/>
</dbReference>
<comment type="caution">
    <text evidence="12">The sequence shown here is derived from an EMBL/GenBank/DDBJ whole genome shotgun (WGS) entry which is preliminary data.</text>
</comment>
<keyword evidence="8 9" id="KW-0472">Membrane</keyword>
<evidence type="ECO:0000256" key="7">
    <source>
        <dbReference type="ARBA" id="ARBA00023065"/>
    </source>
</evidence>
<evidence type="ECO:0000256" key="6">
    <source>
        <dbReference type="ARBA" id="ARBA00022989"/>
    </source>
</evidence>
<keyword evidence="13" id="KW-1185">Reference proteome</keyword>
<evidence type="ECO:0000256" key="3">
    <source>
        <dbReference type="ARBA" id="ARBA00022538"/>
    </source>
</evidence>
<feature type="transmembrane region" description="Helical" evidence="9">
    <location>
        <begin position="400"/>
        <end position="421"/>
    </location>
</feature>
<keyword evidence="3" id="KW-0633">Potassium transport</keyword>
<evidence type="ECO:0000256" key="5">
    <source>
        <dbReference type="ARBA" id="ARBA00022958"/>
    </source>
</evidence>
<evidence type="ECO:0000259" key="11">
    <source>
        <dbReference type="Pfam" id="PF22776"/>
    </source>
</evidence>
<feature type="transmembrane region" description="Helical" evidence="9">
    <location>
        <begin position="455"/>
        <end position="476"/>
    </location>
</feature>
<evidence type="ECO:0000256" key="2">
    <source>
        <dbReference type="ARBA" id="ARBA00022448"/>
    </source>
</evidence>
<reference evidence="12 13" key="1">
    <citation type="journal article" date="2019" name="Environ. Microbiol.">
        <title>At the nexus of three kingdoms: the genome of the mycorrhizal fungus Gigaspora margarita provides insights into plant, endobacterial and fungal interactions.</title>
        <authorList>
            <person name="Venice F."/>
            <person name="Ghignone S."/>
            <person name="Salvioli di Fossalunga A."/>
            <person name="Amselem J."/>
            <person name="Novero M."/>
            <person name="Xianan X."/>
            <person name="Sedzielewska Toro K."/>
            <person name="Morin E."/>
            <person name="Lipzen A."/>
            <person name="Grigoriev I.V."/>
            <person name="Henrissat B."/>
            <person name="Martin F.M."/>
            <person name="Bonfante P."/>
        </authorList>
    </citation>
    <scope>NUCLEOTIDE SEQUENCE [LARGE SCALE GENOMIC DNA]</scope>
    <source>
        <strain evidence="12 13">BEG34</strain>
    </source>
</reference>
<dbReference type="GO" id="GO:0015079">
    <property type="term" value="F:potassium ion transmembrane transporter activity"/>
    <property type="evidence" value="ECO:0007669"/>
    <property type="project" value="InterPro"/>
</dbReference>
<dbReference type="PANTHER" id="PTHR30540">
    <property type="entry name" value="OSMOTIC STRESS POTASSIUM TRANSPORTER"/>
    <property type="match status" value="1"/>
</dbReference>
<gene>
    <name evidence="12" type="ORF">F8M41_024098</name>
</gene>
<dbReference type="AlphaFoldDB" id="A0A8H4EFV2"/>
<feature type="domain" description="K+ potassium transporter integral membrane" evidence="10">
    <location>
        <begin position="18"/>
        <end position="498"/>
    </location>
</feature>
<dbReference type="Proteomes" id="UP000439903">
    <property type="component" value="Unassembled WGS sequence"/>
</dbReference>
<dbReference type="GO" id="GO:0016020">
    <property type="term" value="C:membrane"/>
    <property type="evidence" value="ECO:0007669"/>
    <property type="project" value="UniProtKB-SubCell"/>
</dbReference>
<keyword evidence="5" id="KW-0630">Potassium</keyword>
<proteinExistence type="predicted"/>
<feature type="transmembrane region" description="Helical" evidence="9">
    <location>
        <begin position="279"/>
        <end position="301"/>
    </location>
</feature>
<evidence type="ECO:0000259" key="10">
    <source>
        <dbReference type="Pfam" id="PF02705"/>
    </source>
</evidence>
<protein>
    <submittedName>
        <fullName evidence="12">Potassium transporter</fullName>
    </submittedName>
</protein>
<organism evidence="12 13">
    <name type="scientific">Gigaspora margarita</name>
    <dbReference type="NCBI Taxonomy" id="4874"/>
    <lineage>
        <taxon>Eukaryota</taxon>
        <taxon>Fungi</taxon>
        <taxon>Fungi incertae sedis</taxon>
        <taxon>Mucoromycota</taxon>
        <taxon>Glomeromycotina</taxon>
        <taxon>Glomeromycetes</taxon>
        <taxon>Diversisporales</taxon>
        <taxon>Gigasporaceae</taxon>
        <taxon>Gigaspora</taxon>
    </lineage>
</organism>
<evidence type="ECO:0000256" key="8">
    <source>
        <dbReference type="ARBA" id="ARBA00023136"/>
    </source>
</evidence>
<feature type="transmembrane region" description="Helical" evidence="9">
    <location>
        <begin position="53"/>
        <end position="74"/>
    </location>
</feature>
<dbReference type="NCBIfam" id="TIGR00794">
    <property type="entry name" value="kup"/>
    <property type="match status" value="1"/>
</dbReference>
<dbReference type="EMBL" id="WTPW01000808">
    <property type="protein sequence ID" value="KAF0478119.1"/>
    <property type="molecule type" value="Genomic_DNA"/>
</dbReference>
<feature type="transmembrane region" description="Helical" evidence="9">
    <location>
        <begin position="428"/>
        <end position="449"/>
    </location>
</feature>
<feature type="domain" description="K+ potassium transporter C-terminal" evidence="11">
    <location>
        <begin position="578"/>
        <end position="740"/>
    </location>
</feature>
<accession>A0A8H4EFV2</accession>
<keyword evidence="7" id="KW-0406">Ion transport</keyword>
<keyword evidence="4 9" id="KW-0812">Transmembrane</keyword>
<feature type="transmembrane region" description="Helical" evidence="9">
    <location>
        <begin position="248"/>
        <end position="267"/>
    </location>
</feature>